<dbReference type="PANTHER" id="PTHR42742:SF3">
    <property type="entry name" value="FRUCTOKINASE"/>
    <property type="match status" value="1"/>
</dbReference>
<proteinExistence type="predicted"/>
<dbReference type="InterPro" id="IPR014710">
    <property type="entry name" value="RmlC-like_jellyroll"/>
</dbReference>
<evidence type="ECO:0000256" key="2">
    <source>
        <dbReference type="ARBA" id="ARBA00022833"/>
    </source>
</evidence>
<reference evidence="4 5" key="1">
    <citation type="submission" date="2023-07" db="EMBL/GenBank/DDBJ databases">
        <title>Genomic Encyclopedia of Type Strains, Phase IV (KMG-IV): sequencing the most valuable type-strain genomes for metagenomic binning, comparative biology and taxonomic classification.</title>
        <authorList>
            <person name="Goeker M."/>
        </authorList>
    </citation>
    <scope>NUCLEOTIDE SEQUENCE [LARGE SCALE GENOMIC DNA]</scope>
    <source>
        <strain evidence="4 5">DSM 1400</strain>
    </source>
</reference>
<evidence type="ECO:0000259" key="3">
    <source>
        <dbReference type="Pfam" id="PF20511"/>
    </source>
</evidence>
<sequence>MKQNIFKLSAVYKEKPWGYERWNLCCHNEGECIIENGIFKGKTLWSYLEYKPFPLLIKTIKAEKKLSIQVHPDDQYAKVVEHDRGKNECWYILSANKDAFLYCGLKHEISEQELNQILYNGKIEKYLNKVFVKPGEFIYIPSGVIHAIGGGVKLLEIQQNSNITYRIYDYNRGRELHVKKASDVIRLEKNLDINKLKRLEVFNSEDFIIKKVLLEDKMETFNRDKFEIIYIVSGKGIIKDLYGYNEDIELIDGDTIYIDKNTYYSIKGHLEYICVIF</sequence>
<dbReference type="PANTHER" id="PTHR42742">
    <property type="entry name" value="TRANSCRIPTIONAL REPRESSOR MPRA"/>
    <property type="match status" value="1"/>
</dbReference>
<dbReference type="EC" id="5.3.1.8" evidence="4"/>
<dbReference type="PIRSF" id="PIRSF036894">
    <property type="entry name" value="PMI_Firm_short"/>
    <property type="match status" value="1"/>
</dbReference>
<evidence type="ECO:0000313" key="5">
    <source>
        <dbReference type="Proteomes" id="UP001224418"/>
    </source>
</evidence>
<dbReference type="CDD" id="cd07010">
    <property type="entry name" value="cupin_PMI_type_I_N_bac"/>
    <property type="match status" value="1"/>
</dbReference>
<accession>A0ABU0JMQ4</accession>
<dbReference type="InterPro" id="IPR011051">
    <property type="entry name" value="RmlC_Cupin_sf"/>
</dbReference>
<gene>
    <name evidence="4" type="ORF">QOZ93_000056</name>
</gene>
<dbReference type="InterPro" id="IPR051804">
    <property type="entry name" value="Carb_Metab_Reg_Kinase/Isom"/>
</dbReference>
<dbReference type="Gene3D" id="2.60.120.10">
    <property type="entry name" value="Jelly Rolls"/>
    <property type="match status" value="2"/>
</dbReference>
<keyword evidence="1" id="KW-0479">Metal-binding</keyword>
<dbReference type="SUPFAM" id="SSF51182">
    <property type="entry name" value="RmlC-like cupins"/>
    <property type="match status" value="1"/>
</dbReference>
<dbReference type="RefSeq" id="WP_307354679.1">
    <property type="nucleotide sequence ID" value="NZ_BAAACJ010000024.1"/>
</dbReference>
<dbReference type="EMBL" id="JAUSWN010000001">
    <property type="protein sequence ID" value="MDQ0478355.1"/>
    <property type="molecule type" value="Genomic_DNA"/>
</dbReference>
<evidence type="ECO:0000256" key="1">
    <source>
        <dbReference type="ARBA" id="ARBA00022723"/>
    </source>
</evidence>
<feature type="domain" description="Phosphomannose isomerase type I catalytic" evidence="3">
    <location>
        <begin position="51"/>
        <end position="82"/>
    </location>
</feature>
<evidence type="ECO:0000313" key="4">
    <source>
        <dbReference type="EMBL" id="MDQ0478355.1"/>
    </source>
</evidence>
<comment type="caution">
    <text evidence="4">The sequence shown here is derived from an EMBL/GenBank/DDBJ whole genome shotgun (WGS) entry which is preliminary data.</text>
</comment>
<name>A0ABU0JMQ4_HATLI</name>
<organism evidence="4 5">
    <name type="scientific">Hathewaya limosa</name>
    <name type="common">Clostridium limosum</name>
    <dbReference type="NCBI Taxonomy" id="1536"/>
    <lineage>
        <taxon>Bacteria</taxon>
        <taxon>Bacillati</taxon>
        <taxon>Bacillota</taxon>
        <taxon>Clostridia</taxon>
        <taxon>Eubacteriales</taxon>
        <taxon>Clostridiaceae</taxon>
        <taxon>Hathewaya</taxon>
    </lineage>
</organism>
<dbReference type="InterPro" id="IPR014628">
    <property type="entry name" value="Man6P_isomerase_Firm_short"/>
</dbReference>
<keyword evidence="2" id="KW-0862">Zinc</keyword>
<keyword evidence="4" id="KW-0413">Isomerase</keyword>
<dbReference type="InterPro" id="IPR046457">
    <property type="entry name" value="PMI_typeI_cat"/>
</dbReference>
<dbReference type="GO" id="GO:0004476">
    <property type="term" value="F:mannose-6-phosphate isomerase activity"/>
    <property type="evidence" value="ECO:0007669"/>
    <property type="project" value="UniProtKB-EC"/>
</dbReference>
<dbReference type="Proteomes" id="UP001224418">
    <property type="component" value="Unassembled WGS sequence"/>
</dbReference>
<keyword evidence="5" id="KW-1185">Reference proteome</keyword>
<protein>
    <submittedName>
        <fullName evidence="4">Mannose-6-phosphate isomerase</fullName>
        <ecNumber evidence="4">5.3.1.8</ecNumber>
    </submittedName>
</protein>
<dbReference type="Pfam" id="PF20511">
    <property type="entry name" value="PMI_typeI_cat"/>
    <property type="match status" value="1"/>
</dbReference>